<evidence type="ECO:0000256" key="2">
    <source>
        <dbReference type="ARBA" id="ARBA00012185"/>
    </source>
</evidence>
<evidence type="ECO:0000313" key="8">
    <source>
        <dbReference type="EMBL" id="AKB78189.1"/>
    </source>
</evidence>
<comment type="similarity">
    <text evidence="1">Belongs to the N(4)/N(6)-methyltransferase family. N(4) subfamily.</text>
</comment>
<proteinExistence type="inferred from homology"/>
<evidence type="ECO:0000256" key="3">
    <source>
        <dbReference type="ARBA" id="ARBA00022603"/>
    </source>
</evidence>
<dbReference type="HOGENOM" id="CLU_027633_2_1_2"/>
<evidence type="ECO:0000256" key="7">
    <source>
        <dbReference type="ARBA" id="ARBA00049120"/>
    </source>
</evidence>
<keyword evidence="4 8" id="KW-0808">Transferase</keyword>
<dbReference type="PROSITE" id="PS00093">
    <property type="entry name" value="N4_MTASE"/>
    <property type="match status" value="1"/>
</dbReference>
<keyword evidence="5" id="KW-0949">S-adenosyl-L-methionine</keyword>
<dbReference type="PATRIC" id="fig|1434110.4.peg.2153"/>
<accession>A0A0E3S9E9</accession>
<dbReference type="STRING" id="1434110.MSHOH_1706"/>
<evidence type="ECO:0000256" key="5">
    <source>
        <dbReference type="ARBA" id="ARBA00022691"/>
    </source>
</evidence>
<dbReference type="Proteomes" id="UP000033101">
    <property type="component" value="Chromosome"/>
</dbReference>
<reference evidence="8 9" key="1">
    <citation type="submission" date="2014-07" db="EMBL/GenBank/DDBJ databases">
        <title>Methanogenic archaea and the global carbon cycle.</title>
        <authorList>
            <person name="Henriksen J.R."/>
            <person name="Luke J."/>
            <person name="Reinhart S."/>
            <person name="Benedict M.N."/>
            <person name="Youngblut N.D."/>
            <person name="Metcalf M.E."/>
            <person name="Whitaker R.J."/>
            <person name="Metcalf W.W."/>
        </authorList>
    </citation>
    <scope>NUCLEOTIDE SEQUENCE [LARGE SCALE GENOMIC DNA]</scope>
    <source>
        <strain evidence="8 9">HB-1</strain>
    </source>
</reference>
<dbReference type="REBASE" id="109290">
    <property type="entry name" value="M.MhoHB1ORF1706P"/>
</dbReference>
<protein>
    <recommendedName>
        <fullName evidence="2">site-specific DNA-methyltransferase (cytosine-N(4)-specific)</fullName>
        <ecNumber evidence="2">2.1.1.113</ecNumber>
    </recommendedName>
</protein>
<comment type="catalytic activity">
    <reaction evidence="7">
        <text>a 2'-deoxycytidine in DNA + S-adenosyl-L-methionine = an N(4)-methyl-2'-deoxycytidine in DNA + S-adenosyl-L-homocysteine + H(+)</text>
        <dbReference type="Rhea" id="RHEA:16857"/>
        <dbReference type="Rhea" id="RHEA-COMP:11369"/>
        <dbReference type="Rhea" id="RHEA-COMP:13674"/>
        <dbReference type="ChEBI" id="CHEBI:15378"/>
        <dbReference type="ChEBI" id="CHEBI:57856"/>
        <dbReference type="ChEBI" id="CHEBI:59789"/>
        <dbReference type="ChEBI" id="CHEBI:85452"/>
        <dbReference type="ChEBI" id="CHEBI:137933"/>
        <dbReference type="EC" id="2.1.1.113"/>
    </reaction>
</comment>
<evidence type="ECO:0000256" key="4">
    <source>
        <dbReference type="ARBA" id="ARBA00022679"/>
    </source>
</evidence>
<dbReference type="AlphaFoldDB" id="A0A0E3S9E9"/>
<gene>
    <name evidence="8" type="ORF">MSHOH_1706</name>
</gene>
<dbReference type="GO" id="GO:0009307">
    <property type="term" value="P:DNA restriction-modification system"/>
    <property type="evidence" value="ECO:0007669"/>
    <property type="project" value="UniProtKB-KW"/>
</dbReference>
<dbReference type="EC" id="2.1.1.113" evidence="2"/>
<dbReference type="GO" id="GO:0003677">
    <property type="term" value="F:DNA binding"/>
    <property type="evidence" value="ECO:0007669"/>
    <property type="project" value="InterPro"/>
</dbReference>
<dbReference type="EMBL" id="CP009516">
    <property type="protein sequence ID" value="AKB78189.1"/>
    <property type="molecule type" value="Genomic_DNA"/>
</dbReference>
<dbReference type="OrthoDB" id="38200at2157"/>
<dbReference type="KEGG" id="mhor:MSHOH_1706"/>
<dbReference type="SUPFAM" id="SSF53335">
    <property type="entry name" value="S-adenosyl-L-methionine-dependent methyltransferases"/>
    <property type="match status" value="2"/>
</dbReference>
<keyword evidence="3 8" id="KW-0489">Methyltransferase</keyword>
<keyword evidence="6" id="KW-0680">Restriction system</keyword>
<dbReference type="GO" id="GO:0015667">
    <property type="term" value="F:site-specific DNA-methyltransferase (cytosine-N4-specific) activity"/>
    <property type="evidence" value="ECO:0007669"/>
    <property type="project" value="UniProtKB-EC"/>
</dbReference>
<sequence length="384" mass="43815">MDKIYNNKNSLNFPLKILPKKSNPFLRLNTICPYYTMFPLDFPFRVLRKANSKEKVLDPFCGRGTSNFAARLRGMESVGIDTNPVACAIASAKLVHTTPEKIIELCKMILKSKKKPEDTPIGEFWDLCYHPSTLHQVCKLREYFLDRCESNEEVALRAIVLGTMHGPRNKKTPSYLSNQMPRTYASKPNYSIKFWEKNHLVPLEINILDIIIRKAHYSFSHLPPSTGGEIFKADCSYPLNDCSVYEFNWVITSPPYYQMKTYVQDQWLRNWFLGGNPEIDYSVKGQLSHSSQETFVGELGKVWKNVADVCAPEAKLVIRFGALPSSPVNPTELLRASLEKSNCGWKVLTVKYAGSIPKGKRQADQFSKNVGEIQREIDLYAVLR</sequence>
<evidence type="ECO:0000256" key="1">
    <source>
        <dbReference type="ARBA" id="ARBA00010203"/>
    </source>
</evidence>
<dbReference type="InterPro" id="IPR017985">
    <property type="entry name" value="MeTrfase_CN4_CS"/>
</dbReference>
<organism evidence="8 9">
    <name type="scientific">Methanosarcina horonobensis HB-1 = JCM 15518</name>
    <dbReference type="NCBI Taxonomy" id="1434110"/>
    <lineage>
        <taxon>Archaea</taxon>
        <taxon>Methanobacteriati</taxon>
        <taxon>Methanobacteriota</taxon>
        <taxon>Stenosarchaea group</taxon>
        <taxon>Methanomicrobia</taxon>
        <taxon>Methanosarcinales</taxon>
        <taxon>Methanosarcinaceae</taxon>
        <taxon>Methanosarcina</taxon>
    </lineage>
</organism>
<dbReference type="Gene3D" id="3.40.50.150">
    <property type="entry name" value="Vaccinia Virus protein VP39"/>
    <property type="match status" value="2"/>
</dbReference>
<evidence type="ECO:0000256" key="6">
    <source>
        <dbReference type="ARBA" id="ARBA00022747"/>
    </source>
</evidence>
<name>A0A0E3S9E9_9EURY</name>
<evidence type="ECO:0000313" key="9">
    <source>
        <dbReference type="Proteomes" id="UP000033101"/>
    </source>
</evidence>
<keyword evidence="9" id="KW-1185">Reference proteome</keyword>
<dbReference type="GO" id="GO:0032259">
    <property type="term" value="P:methylation"/>
    <property type="evidence" value="ECO:0007669"/>
    <property type="project" value="UniProtKB-KW"/>
</dbReference>
<dbReference type="InterPro" id="IPR029063">
    <property type="entry name" value="SAM-dependent_MTases_sf"/>
</dbReference>